<protein>
    <recommendedName>
        <fullName evidence="1">HAT C-terminal dimerisation domain-containing protein</fullName>
    </recommendedName>
</protein>
<organism evidence="2 3">
    <name type="scientific">Colocasia esculenta</name>
    <name type="common">Wild taro</name>
    <name type="synonym">Arum esculentum</name>
    <dbReference type="NCBI Taxonomy" id="4460"/>
    <lineage>
        <taxon>Eukaryota</taxon>
        <taxon>Viridiplantae</taxon>
        <taxon>Streptophyta</taxon>
        <taxon>Embryophyta</taxon>
        <taxon>Tracheophyta</taxon>
        <taxon>Spermatophyta</taxon>
        <taxon>Magnoliopsida</taxon>
        <taxon>Liliopsida</taxon>
        <taxon>Araceae</taxon>
        <taxon>Aroideae</taxon>
        <taxon>Colocasieae</taxon>
        <taxon>Colocasia</taxon>
    </lineage>
</organism>
<proteinExistence type="predicted"/>
<dbReference type="GO" id="GO:0046983">
    <property type="term" value="F:protein dimerization activity"/>
    <property type="evidence" value="ECO:0007669"/>
    <property type="project" value="InterPro"/>
</dbReference>
<evidence type="ECO:0000313" key="3">
    <source>
        <dbReference type="Proteomes" id="UP000652761"/>
    </source>
</evidence>
<evidence type="ECO:0000259" key="1">
    <source>
        <dbReference type="Pfam" id="PF05699"/>
    </source>
</evidence>
<reference evidence="2" key="1">
    <citation type="submission" date="2017-07" db="EMBL/GenBank/DDBJ databases">
        <title>Taro Niue Genome Assembly and Annotation.</title>
        <authorList>
            <person name="Atibalentja N."/>
            <person name="Keating K."/>
            <person name="Fields C.J."/>
        </authorList>
    </citation>
    <scope>NUCLEOTIDE SEQUENCE</scope>
    <source>
        <strain evidence="2">Niue_2</strain>
        <tissue evidence="2">Leaf</tissue>
    </source>
</reference>
<dbReference type="Proteomes" id="UP000652761">
    <property type="component" value="Unassembled WGS sequence"/>
</dbReference>
<keyword evidence="3" id="KW-1185">Reference proteome</keyword>
<feature type="domain" description="HAT C-terminal dimerisation" evidence="1">
    <location>
        <begin position="312"/>
        <end position="348"/>
    </location>
</feature>
<dbReference type="InterPro" id="IPR012337">
    <property type="entry name" value="RNaseH-like_sf"/>
</dbReference>
<dbReference type="InterPro" id="IPR008906">
    <property type="entry name" value="HATC_C_dom"/>
</dbReference>
<comment type="caution">
    <text evidence="2">The sequence shown here is derived from an EMBL/GenBank/DDBJ whole genome shotgun (WGS) entry which is preliminary data.</text>
</comment>
<accession>A0A843UFF3</accession>
<sequence>MFQSMILARSHDLLTQRPFRARFCCCCATSESEMRCWFGWCVLEGFSQSGALVVLVEVLPGPACVASAVLLTAVSFLMVRVVWVVHSGEGSSQDRPLSLLVEVLPRSALCLFWATVVLPLWFEVCRLVGLRSGEVLPGWLLALFVEVLPKAASRMILARGRRERGAWSEEEVAMHTRRPQRKVCSRVFKSVVATRLMSRPRSQQPDTLPSSVRKRRPPCRVVLATRWLSPSHRVSTVCCGRSQIYSTVRLNGRLVVPTGLLREAHSLLYRLRLQSSTFHGRLRRQGYSRRESLELEYFLKENFSSQLLKSDLDTPVLGPCNENFDIIVWWKENEGKYPILAIMALDTLGN</sequence>
<dbReference type="AlphaFoldDB" id="A0A843UFF3"/>
<dbReference type="EMBL" id="NMUH01000536">
    <property type="protein sequence ID" value="MQL80937.1"/>
    <property type="molecule type" value="Genomic_DNA"/>
</dbReference>
<dbReference type="Pfam" id="PF05699">
    <property type="entry name" value="Dimer_Tnp_hAT"/>
    <property type="match status" value="1"/>
</dbReference>
<dbReference type="SUPFAM" id="SSF53098">
    <property type="entry name" value="Ribonuclease H-like"/>
    <property type="match status" value="1"/>
</dbReference>
<evidence type="ECO:0000313" key="2">
    <source>
        <dbReference type="EMBL" id="MQL80937.1"/>
    </source>
</evidence>
<gene>
    <name evidence="2" type="ORF">Taro_013390</name>
</gene>
<name>A0A843UFF3_COLES</name>